<protein>
    <recommendedName>
        <fullName evidence="9">Methyl-accepting chemotaxis protein</fullName>
    </recommendedName>
</protein>
<feature type="domain" description="Methyl-accepting transducer" evidence="5">
    <location>
        <begin position="439"/>
        <end position="654"/>
    </location>
</feature>
<dbReference type="InterPro" id="IPR003660">
    <property type="entry name" value="HAMP_dom"/>
</dbReference>
<comment type="caution">
    <text evidence="7">The sequence shown here is derived from an EMBL/GenBank/DDBJ whole genome shotgun (WGS) entry which is preliminary data.</text>
</comment>
<name>A0ABQ6LKG9_9RHOB</name>
<gene>
    <name evidence="7" type="ORF">LNKW23_29590</name>
</gene>
<evidence type="ECO:0000256" key="3">
    <source>
        <dbReference type="PROSITE-ProRule" id="PRU00284"/>
    </source>
</evidence>
<keyword evidence="3" id="KW-0807">Transducer</keyword>
<dbReference type="Proteomes" id="UP001239909">
    <property type="component" value="Unassembled WGS sequence"/>
</dbReference>
<dbReference type="EMBL" id="BSYI01000023">
    <property type="protein sequence ID" value="GMG83746.1"/>
    <property type="molecule type" value="Genomic_DNA"/>
</dbReference>
<dbReference type="SMART" id="SM00283">
    <property type="entry name" value="MA"/>
    <property type="match status" value="1"/>
</dbReference>
<feature type="compositionally biased region" description="Low complexity" evidence="4">
    <location>
        <begin position="692"/>
        <end position="708"/>
    </location>
</feature>
<dbReference type="PROSITE" id="PS50111">
    <property type="entry name" value="CHEMOTAXIS_TRANSDUC_2"/>
    <property type="match status" value="1"/>
</dbReference>
<evidence type="ECO:0000313" key="7">
    <source>
        <dbReference type="EMBL" id="GMG83746.1"/>
    </source>
</evidence>
<dbReference type="SUPFAM" id="SSF58104">
    <property type="entry name" value="Methyl-accepting chemotaxis protein (MCP) signaling domain"/>
    <property type="match status" value="1"/>
</dbReference>
<comment type="similarity">
    <text evidence="2">Belongs to the methyl-accepting chemotaxis (MCP) protein family.</text>
</comment>
<evidence type="ECO:0000313" key="8">
    <source>
        <dbReference type="Proteomes" id="UP001239909"/>
    </source>
</evidence>
<proteinExistence type="inferred from homology"/>
<feature type="region of interest" description="Disordered" evidence="4">
    <location>
        <begin position="676"/>
        <end position="719"/>
    </location>
</feature>
<dbReference type="PANTHER" id="PTHR43531:SF11">
    <property type="entry name" value="METHYL-ACCEPTING CHEMOTAXIS PROTEIN 3"/>
    <property type="match status" value="1"/>
</dbReference>
<evidence type="ECO:0000256" key="4">
    <source>
        <dbReference type="SAM" id="MobiDB-lite"/>
    </source>
</evidence>
<dbReference type="Pfam" id="PF00015">
    <property type="entry name" value="MCPsignal"/>
    <property type="match status" value="1"/>
</dbReference>
<evidence type="ECO:0000259" key="6">
    <source>
        <dbReference type="PROSITE" id="PS50885"/>
    </source>
</evidence>
<dbReference type="RefSeq" id="WP_285672538.1">
    <property type="nucleotide sequence ID" value="NZ_BSYI01000023.1"/>
</dbReference>
<evidence type="ECO:0000256" key="2">
    <source>
        <dbReference type="ARBA" id="ARBA00029447"/>
    </source>
</evidence>
<organism evidence="7 8">
    <name type="scientific">Paralimibaculum aggregatum</name>
    <dbReference type="NCBI Taxonomy" id="3036245"/>
    <lineage>
        <taxon>Bacteria</taxon>
        <taxon>Pseudomonadati</taxon>
        <taxon>Pseudomonadota</taxon>
        <taxon>Alphaproteobacteria</taxon>
        <taxon>Rhodobacterales</taxon>
        <taxon>Paracoccaceae</taxon>
        <taxon>Paralimibaculum</taxon>
    </lineage>
</organism>
<dbReference type="Gene3D" id="6.10.340.10">
    <property type="match status" value="1"/>
</dbReference>
<dbReference type="InterPro" id="IPR004089">
    <property type="entry name" value="MCPsignal_dom"/>
</dbReference>
<feature type="domain" description="HAMP" evidence="6">
    <location>
        <begin position="343"/>
        <end position="395"/>
    </location>
</feature>
<sequence length="735" mass="75930">MRLTIRAKIILAFAAVLCLLAGAVGIAIWQTGRLGDEIVRIADNTARQLELASLIDRGVLQAMHGIEVYRVEAEPGAAAALAGKVDAELAHVETLIGELASLARSTAARDLLAGFETDWAGFREAEAALRPVALEKAGARAARVHETEASPAYAAFARASDALIDPLRARLQHGAKGAAVVDLEAAADEARDIARTAFTAQSDLLLAGTATAIEEIAGRIAGSVAATEASLARARAAVGRADAPALKKVEAAWAAYRDPLERLIALARINSDARAAQLLTERVLPALDAASASASAMAAHAKQTLATTRDASLALARRSQTLLLGIGGLAALLALAAAGWIARSVGRGLARAVAVADEVAAGRLDAEIDARGRDEIGDLMRALQRMVENLRRSAGVAGEIAAGRLTAEVTPQSEHDRLGTVLARMVEKLRQVIADATGSADGVAAGAGQLSATAEQIAGGANRQASAAQQASAAIEEMTANIRQSADNASQTEKIATQSASEAQKSGQAVRNAVSAMKTIAEKITIIQEIARQTDLLALNAAVEAARAGEHGKGFAVVASEVRKLAERSQQAASEISTLSAETVDVSGEAGRMLETLVPNIQRTADLVQEISAATREQNTGAEQINIAIRDLDRIIQQNAAAAQEAAATSEALAQQATRLNGVIGYFELETTATADAAAQPRAEGPEPAEPAPRQAAAPAGTPAGGRAADPDVAGFDLDLEAEEISDDRFQSYQG</sequence>
<keyword evidence="1" id="KW-0145">Chemotaxis</keyword>
<evidence type="ECO:0000256" key="1">
    <source>
        <dbReference type="ARBA" id="ARBA00022500"/>
    </source>
</evidence>
<dbReference type="InterPro" id="IPR051310">
    <property type="entry name" value="MCP_chemotaxis"/>
</dbReference>
<dbReference type="Pfam" id="PF00672">
    <property type="entry name" value="HAMP"/>
    <property type="match status" value="1"/>
</dbReference>
<evidence type="ECO:0008006" key="9">
    <source>
        <dbReference type="Google" id="ProtNLM"/>
    </source>
</evidence>
<reference evidence="7 8" key="1">
    <citation type="submission" date="2023-04" db="EMBL/GenBank/DDBJ databases">
        <title>Marinoamorphus aggregata gen. nov., sp. Nov., isolate from tissue of brittle star Ophioplocus japonicus.</title>
        <authorList>
            <person name="Kawano K."/>
            <person name="Sawayama S."/>
            <person name="Nakagawa S."/>
        </authorList>
    </citation>
    <scope>NUCLEOTIDE SEQUENCE [LARGE SCALE GENOMIC DNA]</scope>
    <source>
        <strain evidence="7 8">NKW23</strain>
    </source>
</reference>
<dbReference type="SMART" id="SM00304">
    <property type="entry name" value="HAMP"/>
    <property type="match status" value="2"/>
</dbReference>
<dbReference type="PROSITE" id="PS50885">
    <property type="entry name" value="HAMP"/>
    <property type="match status" value="1"/>
</dbReference>
<evidence type="ECO:0000259" key="5">
    <source>
        <dbReference type="PROSITE" id="PS50111"/>
    </source>
</evidence>
<accession>A0ABQ6LKG9</accession>
<dbReference type="CDD" id="cd06225">
    <property type="entry name" value="HAMP"/>
    <property type="match status" value="1"/>
</dbReference>
<dbReference type="PANTHER" id="PTHR43531">
    <property type="entry name" value="PROTEIN ICFG"/>
    <property type="match status" value="1"/>
</dbReference>
<keyword evidence="8" id="KW-1185">Reference proteome</keyword>
<feature type="region of interest" description="Disordered" evidence="4">
    <location>
        <begin position="484"/>
        <end position="507"/>
    </location>
</feature>
<dbReference type="Gene3D" id="1.10.287.950">
    <property type="entry name" value="Methyl-accepting chemotaxis protein"/>
    <property type="match status" value="1"/>
</dbReference>